<dbReference type="InterPro" id="IPR020835">
    <property type="entry name" value="Catalase_sf"/>
</dbReference>
<dbReference type="Pfam" id="PF06628">
    <property type="entry name" value="Catalase-rel"/>
    <property type="match status" value="1"/>
</dbReference>
<name>X0YPD9_9ZZZZ</name>
<organism evidence="2">
    <name type="scientific">marine sediment metagenome</name>
    <dbReference type="NCBI Taxonomy" id="412755"/>
    <lineage>
        <taxon>unclassified sequences</taxon>
        <taxon>metagenomes</taxon>
        <taxon>ecological metagenomes</taxon>
    </lineage>
</organism>
<dbReference type="InterPro" id="IPR010582">
    <property type="entry name" value="Catalase_immune_responsive"/>
</dbReference>
<evidence type="ECO:0000259" key="1">
    <source>
        <dbReference type="Pfam" id="PF06628"/>
    </source>
</evidence>
<dbReference type="GO" id="GO:0020037">
    <property type="term" value="F:heme binding"/>
    <property type="evidence" value="ECO:0007669"/>
    <property type="project" value="InterPro"/>
</dbReference>
<reference evidence="2" key="1">
    <citation type="journal article" date="2014" name="Front. Microbiol.">
        <title>High frequency of phylogenetically diverse reductive dehalogenase-homologous genes in deep subseafloor sedimentary metagenomes.</title>
        <authorList>
            <person name="Kawai M."/>
            <person name="Futagami T."/>
            <person name="Toyoda A."/>
            <person name="Takaki Y."/>
            <person name="Nishi S."/>
            <person name="Hori S."/>
            <person name="Arai W."/>
            <person name="Tsubouchi T."/>
            <person name="Morono Y."/>
            <person name="Uchiyama I."/>
            <person name="Ito T."/>
            <person name="Fujiyama A."/>
            <person name="Inagaki F."/>
            <person name="Takami H."/>
        </authorList>
    </citation>
    <scope>NUCLEOTIDE SEQUENCE</scope>
    <source>
        <strain evidence="2">Expedition CK06-06</strain>
    </source>
</reference>
<dbReference type="AlphaFoldDB" id="X0YPD9"/>
<protein>
    <recommendedName>
        <fullName evidence="1">Catalase immune-responsive domain-containing protein</fullName>
    </recommendedName>
</protein>
<proteinExistence type="predicted"/>
<dbReference type="EMBL" id="BARS01051967">
    <property type="protein sequence ID" value="GAG50323.1"/>
    <property type="molecule type" value="Genomic_DNA"/>
</dbReference>
<gene>
    <name evidence="2" type="ORF">S01H1_77333</name>
</gene>
<accession>X0YPD9</accession>
<dbReference type="SUPFAM" id="SSF56634">
    <property type="entry name" value="Heme-dependent catalase-like"/>
    <property type="match status" value="1"/>
</dbReference>
<evidence type="ECO:0000313" key="2">
    <source>
        <dbReference type="EMBL" id="GAG50323.1"/>
    </source>
</evidence>
<sequence>GVQKRIQLRQTALFYRADPDYGRRVAEGLGLDVREVERLAEMSHEERAKATAE</sequence>
<feature type="non-terminal residue" evidence="2">
    <location>
        <position position="1"/>
    </location>
</feature>
<feature type="domain" description="Catalase immune-responsive" evidence="1">
    <location>
        <begin position="2"/>
        <end position="29"/>
    </location>
</feature>
<comment type="caution">
    <text evidence="2">The sequence shown here is derived from an EMBL/GenBank/DDBJ whole genome shotgun (WGS) entry which is preliminary data.</text>
</comment>